<feature type="transmembrane region" description="Helical" evidence="6">
    <location>
        <begin position="211"/>
        <end position="233"/>
    </location>
</feature>
<protein>
    <recommendedName>
        <fullName evidence="7">Major facilitator superfamily (MFS) profile domain-containing protein</fullName>
    </recommendedName>
</protein>
<dbReference type="AlphaFoldDB" id="A0A6H0XRI0"/>
<dbReference type="EMBL" id="CP051140">
    <property type="protein sequence ID" value="QIW97312.1"/>
    <property type="molecule type" value="Genomic_DNA"/>
</dbReference>
<dbReference type="InterPro" id="IPR036259">
    <property type="entry name" value="MFS_trans_sf"/>
</dbReference>
<evidence type="ECO:0000313" key="8">
    <source>
        <dbReference type="EMBL" id="QIW97312.1"/>
    </source>
</evidence>
<feature type="domain" description="Major facilitator superfamily (MFS) profile" evidence="7">
    <location>
        <begin position="38"/>
        <end position="529"/>
    </location>
</feature>
<dbReference type="InterPro" id="IPR020846">
    <property type="entry name" value="MFS_dom"/>
</dbReference>
<evidence type="ECO:0000256" key="5">
    <source>
        <dbReference type="ARBA" id="ARBA00023136"/>
    </source>
</evidence>
<dbReference type="Gene3D" id="1.20.1250.20">
    <property type="entry name" value="MFS general substrate transporter like domains"/>
    <property type="match status" value="1"/>
</dbReference>
<comment type="subcellular location">
    <subcellularLocation>
        <location evidence="1">Membrane</location>
        <topology evidence="1">Multi-pass membrane protein</topology>
    </subcellularLocation>
</comment>
<organism evidence="8 9">
    <name type="scientific">Peltaster fructicola</name>
    <dbReference type="NCBI Taxonomy" id="286661"/>
    <lineage>
        <taxon>Eukaryota</taxon>
        <taxon>Fungi</taxon>
        <taxon>Dikarya</taxon>
        <taxon>Ascomycota</taxon>
        <taxon>Pezizomycotina</taxon>
        <taxon>Dothideomycetes</taxon>
        <taxon>Dothideomycetes incertae sedis</taxon>
        <taxon>Peltaster</taxon>
    </lineage>
</organism>
<evidence type="ECO:0000313" key="9">
    <source>
        <dbReference type="Proteomes" id="UP000503462"/>
    </source>
</evidence>
<feature type="transmembrane region" description="Helical" evidence="6">
    <location>
        <begin position="396"/>
        <end position="415"/>
    </location>
</feature>
<dbReference type="OrthoDB" id="10262656at2759"/>
<feature type="transmembrane region" description="Helical" evidence="6">
    <location>
        <begin position="364"/>
        <end position="384"/>
    </location>
</feature>
<dbReference type="PANTHER" id="PTHR23504">
    <property type="entry name" value="MAJOR FACILITATOR SUPERFAMILY DOMAIN-CONTAINING PROTEIN 10"/>
    <property type="match status" value="1"/>
</dbReference>
<name>A0A6H0XRI0_9PEZI</name>
<dbReference type="InterPro" id="IPR011701">
    <property type="entry name" value="MFS"/>
</dbReference>
<feature type="transmembrane region" description="Helical" evidence="6">
    <location>
        <begin position="502"/>
        <end position="524"/>
    </location>
</feature>
<evidence type="ECO:0000256" key="4">
    <source>
        <dbReference type="ARBA" id="ARBA00022989"/>
    </source>
</evidence>
<reference evidence="8 9" key="1">
    <citation type="journal article" date="2016" name="Sci. Rep.">
        <title>Peltaster fructicola genome reveals evolution from an invasive phytopathogen to an ectophytic parasite.</title>
        <authorList>
            <person name="Xu C."/>
            <person name="Chen H."/>
            <person name="Gleason M.L."/>
            <person name="Xu J.R."/>
            <person name="Liu H."/>
            <person name="Zhang R."/>
            <person name="Sun G."/>
        </authorList>
    </citation>
    <scope>NUCLEOTIDE SEQUENCE [LARGE SCALE GENOMIC DNA]</scope>
    <source>
        <strain evidence="8 9">LNHT1506</strain>
    </source>
</reference>
<evidence type="ECO:0000256" key="3">
    <source>
        <dbReference type="ARBA" id="ARBA00022692"/>
    </source>
</evidence>
<feature type="transmembrane region" description="Helical" evidence="6">
    <location>
        <begin position="427"/>
        <end position="446"/>
    </location>
</feature>
<gene>
    <name evidence="8" type="ORF">AMS68_002830</name>
</gene>
<feature type="transmembrane region" description="Helical" evidence="6">
    <location>
        <begin position="111"/>
        <end position="131"/>
    </location>
</feature>
<keyword evidence="4 6" id="KW-1133">Transmembrane helix</keyword>
<keyword evidence="3 6" id="KW-0812">Transmembrane</keyword>
<dbReference type="PROSITE" id="PS50850">
    <property type="entry name" value="MFS"/>
    <property type="match status" value="1"/>
</dbReference>
<evidence type="ECO:0000256" key="1">
    <source>
        <dbReference type="ARBA" id="ARBA00004141"/>
    </source>
</evidence>
<evidence type="ECO:0000256" key="6">
    <source>
        <dbReference type="SAM" id="Phobius"/>
    </source>
</evidence>
<evidence type="ECO:0000256" key="2">
    <source>
        <dbReference type="ARBA" id="ARBA00022448"/>
    </source>
</evidence>
<evidence type="ECO:0000259" key="7">
    <source>
        <dbReference type="PROSITE" id="PS50850"/>
    </source>
</evidence>
<sequence length="545" mass="59556">MSEDDESTPTAIVTRDSHVAHSTPIAEATWRNMPHKQDVAVLMLSRFADFFQQAAIQTYGYYQLKSFDPNISESDVTKQTGTLFASFTLAQIVSSFLWGLAADRPEVGRKLVLMVGLIGTAFGCIGMAFSQSFHQAVFWRFFCGAVNGTVGSARSMLGERVPKAWHSRAFLLFPAAFNMANVAGPLLSGILTEHFHTQPGEATGWLQLYPYAAPNLLCTFILLSEAALVHIYLRETLASKRPFHLRALIPTTLLRRGLIGHSRNGSAPSHAVQRLDEEHLLAGDEIELQPRKPAAPKQLPLSSLCTLNVFWVLVSIGIFDFHLGAFNNLWVLMLTAARDYVPDRNVQRRSPFKFTGGLSFTPTGVGFALSIIGYIGVALQFLLYPPASKRYGLLRCFRVSIILFPVAYYLAPFIAQLPSSTPSPEPASGALIWLGIAAVVFLQVAARTFAMPAVIILLNNASPHPSVLGTINGLGQACSATFRTIGPYASSHWFNTWRERGVIGMAWWIVASIAAVGCVASYWVKDGDNAALAAPKTPRDQANAR</sequence>
<proteinExistence type="predicted"/>
<feature type="transmembrane region" description="Helical" evidence="6">
    <location>
        <begin position="169"/>
        <end position="191"/>
    </location>
</feature>
<feature type="transmembrane region" description="Helical" evidence="6">
    <location>
        <begin position="299"/>
        <end position="319"/>
    </location>
</feature>
<keyword evidence="5 6" id="KW-0472">Membrane</keyword>
<feature type="transmembrane region" description="Helical" evidence="6">
    <location>
        <begin position="137"/>
        <end position="157"/>
    </location>
</feature>
<dbReference type="Pfam" id="PF07690">
    <property type="entry name" value="MFS_1"/>
    <property type="match status" value="1"/>
</dbReference>
<keyword evidence="9" id="KW-1185">Reference proteome</keyword>
<feature type="transmembrane region" description="Helical" evidence="6">
    <location>
        <begin position="83"/>
        <end position="102"/>
    </location>
</feature>
<dbReference type="PANTHER" id="PTHR23504:SF16">
    <property type="entry name" value="TRANSPORTER, PUTATIVE (AFU_ORTHOLOGUE AFUA_1G13970)-RELATED"/>
    <property type="match status" value="1"/>
</dbReference>
<dbReference type="GO" id="GO:0016020">
    <property type="term" value="C:membrane"/>
    <property type="evidence" value="ECO:0007669"/>
    <property type="project" value="UniProtKB-SubCell"/>
</dbReference>
<dbReference type="SUPFAM" id="SSF103473">
    <property type="entry name" value="MFS general substrate transporter"/>
    <property type="match status" value="1"/>
</dbReference>
<keyword evidence="2" id="KW-0813">Transport</keyword>
<accession>A0A6H0XRI0</accession>
<dbReference type="Proteomes" id="UP000503462">
    <property type="component" value="Chromosome 2"/>
</dbReference>
<dbReference type="GO" id="GO:0022857">
    <property type="term" value="F:transmembrane transporter activity"/>
    <property type="evidence" value="ECO:0007669"/>
    <property type="project" value="InterPro"/>
</dbReference>